<organism evidence="7">
    <name type="scientific">marine metagenome</name>
    <dbReference type="NCBI Taxonomy" id="408172"/>
    <lineage>
        <taxon>unclassified sequences</taxon>
        <taxon>metagenomes</taxon>
        <taxon>ecological metagenomes</taxon>
    </lineage>
</organism>
<dbReference type="InterPro" id="IPR036565">
    <property type="entry name" value="Mur-like_cat_sf"/>
</dbReference>
<evidence type="ECO:0000259" key="6">
    <source>
        <dbReference type="Pfam" id="PF08245"/>
    </source>
</evidence>
<accession>A0A382VMQ1</accession>
<proteinExistence type="predicted"/>
<gene>
    <name evidence="7" type="ORF">METZ01_LOCUS400012</name>
</gene>
<dbReference type="InterPro" id="IPR013221">
    <property type="entry name" value="Mur_ligase_cen"/>
</dbReference>
<evidence type="ECO:0000256" key="3">
    <source>
        <dbReference type="ARBA" id="ARBA00022741"/>
    </source>
</evidence>
<evidence type="ECO:0000256" key="1">
    <source>
        <dbReference type="ARBA" id="ARBA00022598"/>
    </source>
</evidence>
<dbReference type="GO" id="GO:0051301">
    <property type="term" value="P:cell division"/>
    <property type="evidence" value="ECO:0007669"/>
    <property type="project" value="UniProtKB-KW"/>
</dbReference>
<dbReference type="GO" id="GO:0008360">
    <property type="term" value="P:regulation of cell shape"/>
    <property type="evidence" value="ECO:0007669"/>
    <property type="project" value="InterPro"/>
</dbReference>
<dbReference type="InterPro" id="IPR005762">
    <property type="entry name" value="MurD"/>
</dbReference>
<evidence type="ECO:0000256" key="4">
    <source>
        <dbReference type="ARBA" id="ARBA00022840"/>
    </source>
</evidence>
<dbReference type="PANTHER" id="PTHR43692:SF1">
    <property type="entry name" value="UDP-N-ACETYLMURAMOYLALANINE--D-GLUTAMATE LIGASE"/>
    <property type="match status" value="1"/>
</dbReference>
<evidence type="ECO:0000256" key="5">
    <source>
        <dbReference type="ARBA" id="ARBA00023306"/>
    </source>
</evidence>
<keyword evidence="2" id="KW-0132">Cell division</keyword>
<feature type="domain" description="Mur ligase central" evidence="6">
    <location>
        <begin position="88"/>
        <end position="270"/>
    </location>
</feature>
<dbReference type="SUPFAM" id="SSF53623">
    <property type="entry name" value="MurD-like peptide ligases, catalytic domain"/>
    <property type="match status" value="1"/>
</dbReference>
<name>A0A382VMQ1_9ZZZZ</name>
<keyword evidence="4" id="KW-0067">ATP-binding</keyword>
<dbReference type="EMBL" id="UINC01152792">
    <property type="protein sequence ID" value="SVD47158.1"/>
    <property type="molecule type" value="Genomic_DNA"/>
</dbReference>
<evidence type="ECO:0000313" key="7">
    <source>
        <dbReference type="EMBL" id="SVD47158.1"/>
    </source>
</evidence>
<dbReference type="Pfam" id="PF08245">
    <property type="entry name" value="Mur_ligase_M"/>
    <property type="match status" value="1"/>
</dbReference>
<feature type="non-terminal residue" evidence="7">
    <location>
        <position position="1"/>
    </location>
</feature>
<sequence>LTAGGANVVAWDDSVVQRTGAQSHGIKIENFLETRLSRVSSLVLSPGIPLRHPVPHPVVKMARSSSVEIVGDIELLARSVCGPRLVGITGTNGKSTVTSLLGHLMRTAGENVQVGANIGKPALSLDPLDNSGVFVLELSSFQLDLLTTAIFDVGVWINLSPDHLERHGGLNGYIRAKTNLFERRTDASVAIIGVDDSISADLAENLRQDGIGMVIPISSKGSVSGGVYTVDGQLYDDLDGESVAVADLQNILALRGQHNWQNAAAAFAAARA</sequence>
<dbReference type="GO" id="GO:0008764">
    <property type="term" value="F:UDP-N-acetylmuramoylalanine-D-glutamate ligase activity"/>
    <property type="evidence" value="ECO:0007669"/>
    <property type="project" value="InterPro"/>
</dbReference>
<evidence type="ECO:0000256" key="2">
    <source>
        <dbReference type="ARBA" id="ARBA00022618"/>
    </source>
</evidence>
<protein>
    <recommendedName>
        <fullName evidence="6">Mur ligase central domain-containing protein</fullName>
    </recommendedName>
</protein>
<dbReference type="GO" id="GO:0005524">
    <property type="term" value="F:ATP binding"/>
    <property type="evidence" value="ECO:0007669"/>
    <property type="project" value="UniProtKB-KW"/>
</dbReference>
<dbReference type="PANTHER" id="PTHR43692">
    <property type="entry name" value="UDP-N-ACETYLMURAMOYLALANINE--D-GLUTAMATE LIGASE"/>
    <property type="match status" value="1"/>
</dbReference>
<keyword evidence="5" id="KW-0131">Cell cycle</keyword>
<dbReference type="GO" id="GO:0005737">
    <property type="term" value="C:cytoplasm"/>
    <property type="evidence" value="ECO:0007669"/>
    <property type="project" value="InterPro"/>
</dbReference>
<dbReference type="PROSITE" id="PS01011">
    <property type="entry name" value="FOLYLPOLYGLU_SYNT_1"/>
    <property type="match status" value="1"/>
</dbReference>
<keyword evidence="1" id="KW-0436">Ligase</keyword>
<dbReference type="AlphaFoldDB" id="A0A382VMQ1"/>
<dbReference type="InterPro" id="IPR018109">
    <property type="entry name" value="Folylpolyglutamate_synth_CS"/>
</dbReference>
<reference evidence="7" key="1">
    <citation type="submission" date="2018-05" db="EMBL/GenBank/DDBJ databases">
        <authorList>
            <person name="Lanie J.A."/>
            <person name="Ng W.-L."/>
            <person name="Kazmierczak K.M."/>
            <person name="Andrzejewski T.M."/>
            <person name="Davidsen T.M."/>
            <person name="Wayne K.J."/>
            <person name="Tettelin H."/>
            <person name="Glass J.I."/>
            <person name="Rusch D."/>
            <person name="Podicherti R."/>
            <person name="Tsui H.-C.T."/>
            <person name="Winkler M.E."/>
        </authorList>
    </citation>
    <scope>NUCLEOTIDE SEQUENCE</scope>
</reference>
<keyword evidence="3" id="KW-0547">Nucleotide-binding</keyword>
<dbReference type="Gene3D" id="3.40.1190.10">
    <property type="entry name" value="Mur-like, catalytic domain"/>
    <property type="match status" value="1"/>
</dbReference>
<dbReference type="GO" id="GO:0004326">
    <property type="term" value="F:tetrahydrofolylpolyglutamate synthase activity"/>
    <property type="evidence" value="ECO:0007669"/>
    <property type="project" value="InterPro"/>
</dbReference>